<dbReference type="AlphaFoldDB" id="A0ABD3NY55"/>
<proteinExistence type="predicted"/>
<organism evidence="2 3">
    <name type="scientific">Stephanodiscus triporus</name>
    <dbReference type="NCBI Taxonomy" id="2934178"/>
    <lineage>
        <taxon>Eukaryota</taxon>
        <taxon>Sar</taxon>
        <taxon>Stramenopiles</taxon>
        <taxon>Ochrophyta</taxon>
        <taxon>Bacillariophyta</taxon>
        <taxon>Coscinodiscophyceae</taxon>
        <taxon>Thalassiosirophycidae</taxon>
        <taxon>Stephanodiscales</taxon>
        <taxon>Stephanodiscaceae</taxon>
        <taxon>Stephanodiscus</taxon>
    </lineage>
</organism>
<gene>
    <name evidence="2" type="ORF">ACHAW5_010744</name>
</gene>
<accession>A0ABD3NY55</accession>
<evidence type="ECO:0000256" key="1">
    <source>
        <dbReference type="SAM" id="MobiDB-lite"/>
    </source>
</evidence>
<evidence type="ECO:0000313" key="3">
    <source>
        <dbReference type="Proteomes" id="UP001530315"/>
    </source>
</evidence>
<dbReference type="Proteomes" id="UP001530315">
    <property type="component" value="Unassembled WGS sequence"/>
</dbReference>
<keyword evidence="3" id="KW-1185">Reference proteome</keyword>
<reference evidence="2 3" key="1">
    <citation type="submission" date="2024-10" db="EMBL/GenBank/DDBJ databases">
        <title>Updated reference genomes for cyclostephanoid diatoms.</title>
        <authorList>
            <person name="Roberts W.R."/>
            <person name="Alverson A.J."/>
        </authorList>
    </citation>
    <scope>NUCLEOTIDE SEQUENCE [LARGE SCALE GENOMIC DNA]</scope>
    <source>
        <strain evidence="2 3">AJA276-08</strain>
    </source>
</reference>
<feature type="compositionally biased region" description="Basic and acidic residues" evidence="1">
    <location>
        <begin position="254"/>
        <end position="263"/>
    </location>
</feature>
<feature type="compositionally biased region" description="Polar residues" evidence="1">
    <location>
        <begin position="228"/>
        <end position="253"/>
    </location>
</feature>
<comment type="caution">
    <text evidence="2">The sequence shown here is derived from an EMBL/GenBank/DDBJ whole genome shotgun (WGS) entry which is preliminary data.</text>
</comment>
<feature type="compositionally biased region" description="Polar residues" evidence="1">
    <location>
        <begin position="80"/>
        <end position="89"/>
    </location>
</feature>
<evidence type="ECO:0000313" key="2">
    <source>
        <dbReference type="EMBL" id="KAL3780909.1"/>
    </source>
</evidence>
<sequence length="263" mass="28964">MTTVRAGGKDVILPADGFDAFVDYVFNTPSQPELCEMKKEDIVTAIRIEPTVAATNDAYPRKKVTAAPLSSRDQMKKSNPKSTSSSDNAGTIVEDDQKAKHARPNDSEEDGDDEAYRRPYLFRLSSSYLESINKQSLILDYSDSRSNKSEVGGDSSAWSFSAVGADDDTYASIEDASNANGPYDITALSATNDKLFHNVMRFEEKVPDESDEPVVNKPYFLKYSSSNWDTQSERSGQNDDNASTWSFSAVGTDNETHVSGRSR</sequence>
<feature type="region of interest" description="Disordered" evidence="1">
    <location>
        <begin position="228"/>
        <end position="263"/>
    </location>
</feature>
<protein>
    <submittedName>
        <fullName evidence="2">Uncharacterized protein</fullName>
    </submittedName>
</protein>
<feature type="region of interest" description="Disordered" evidence="1">
    <location>
        <begin position="63"/>
        <end position="114"/>
    </location>
</feature>
<dbReference type="EMBL" id="JALLAZ020001092">
    <property type="protein sequence ID" value="KAL3780909.1"/>
    <property type="molecule type" value="Genomic_DNA"/>
</dbReference>
<feature type="compositionally biased region" description="Basic and acidic residues" evidence="1">
    <location>
        <begin position="95"/>
        <end position="106"/>
    </location>
</feature>
<name>A0ABD3NY55_9STRA</name>